<organism evidence="1 2">
    <name type="scientific">Campylobacter showae CSUNSWCD</name>
    <dbReference type="NCBI Taxonomy" id="1244083"/>
    <lineage>
        <taxon>Bacteria</taxon>
        <taxon>Pseudomonadati</taxon>
        <taxon>Campylobacterota</taxon>
        <taxon>Epsilonproteobacteria</taxon>
        <taxon>Campylobacterales</taxon>
        <taxon>Campylobacteraceae</taxon>
        <taxon>Campylobacter</taxon>
    </lineage>
</organism>
<protein>
    <submittedName>
        <fullName evidence="1">Uncharacterized protein</fullName>
    </submittedName>
</protein>
<proteinExistence type="predicted"/>
<sequence>MRYLLGFIAVLAILSVKFVARQAQIWQAIQIFAILATQFQGI</sequence>
<comment type="caution">
    <text evidence="1">The sequence shown here is derived from an EMBL/GenBank/DDBJ whole genome shotgun (WGS) entry which is preliminary data.</text>
</comment>
<dbReference type="EMBL" id="AMZQ01000010">
    <property type="protein sequence ID" value="EKU10731.1"/>
    <property type="molecule type" value="Genomic_DNA"/>
</dbReference>
<accession>M5IPN6</accession>
<evidence type="ECO:0000313" key="2">
    <source>
        <dbReference type="Proteomes" id="UP000011939"/>
    </source>
</evidence>
<dbReference type="Proteomes" id="UP000011939">
    <property type="component" value="Unassembled WGS sequence"/>
</dbReference>
<evidence type="ECO:0000313" key="1">
    <source>
        <dbReference type="EMBL" id="EKU10731.1"/>
    </source>
</evidence>
<dbReference type="PATRIC" id="fig|1244083.3.peg.1777"/>
<name>M5IPN6_9BACT</name>
<dbReference type="AlphaFoldDB" id="M5IPN6"/>
<reference evidence="1 2" key="1">
    <citation type="journal article" date="2013" name="Genome Announc.">
        <title>Genome Sequence of Campylobacter showae UNSWCD, Isolated from a Patient with Crohn's Disease.</title>
        <authorList>
            <person name="Tay A.P."/>
            <person name="Kaakoush N.O."/>
            <person name="Deshpande N.P."/>
            <person name="Chen Z."/>
            <person name="Mitchell H."/>
            <person name="Wilkins M.R."/>
        </authorList>
    </citation>
    <scope>NUCLEOTIDE SEQUENCE [LARGE SCALE GENOMIC DNA]</scope>
    <source>
        <strain evidence="1 2">CSUNSWCD</strain>
    </source>
</reference>
<gene>
    <name evidence="1" type="ORF">CSUNSWCD_532</name>
</gene>
<dbReference type="STRING" id="1244083.CSUNSWCD_532"/>